<dbReference type="InterPro" id="IPR043929">
    <property type="entry name" value="DUF5755"/>
</dbReference>
<keyword evidence="1" id="KW-0472">Membrane</keyword>
<evidence type="ECO:0000256" key="1">
    <source>
        <dbReference type="SAM" id="Phobius"/>
    </source>
</evidence>
<name>A0A6C0AZ12_9ZZZZ</name>
<dbReference type="Pfam" id="PF19059">
    <property type="entry name" value="DUF5755"/>
    <property type="match status" value="1"/>
</dbReference>
<organism evidence="2">
    <name type="scientific">viral metagenome</name>
    <dbReference type="NCBI Taxonomy" id="1070528"/>
    <lineage>
        <taxon>unclassified sequences</taxon>
        <taxon>metagenomes</taxon>
        <taxon>organismal metagenomes</taxon>
    </lineage>
</organism>
<accession>A0A6C0AZ12</accession>
<protein>
    <submittedName>
        <fullName evidence="2">Uncharacterized protein</fullName>
    </submittedName>
</protein>
<feature type="transmembrane region" description="Helical" evidence="1">
    <location>
        <begin position="15"/>
        <end position="35"/>
    </location>
</feature>
<dbReference type="AlphaFoldDB" id="A0A6C0AZ12"/>
<keyword evidence="1" id="KW-1133">Transmembrane helix</keyword>
<sequence length="226" mass="25756">MTNKCPPGVICVENITLLFVIIIILCIIFFGYFSLSKFVNYKRIDSSEKYNTILNIQDRNIPTNQGLYSRPGYSFSNIKDDVLLNPYQAPLRDNRLFPNNDLNNMPNKMPINVPTQSYDTNYRQIGILTRVGDKESILPLMGRPLMSNRDKWNFYAMSENNLLKLPISTIKSSSTSSSGSNSYTKCMGENGCNDLYNGDIVKVDGYNDVFKVTTYENNAPQYIPYI</sequence>
<dbReference type="EMBL" id="MN738808">
    <property type="protein sequence ID" value="QHS84445.1"/>
    <property type="molecule type" value="Genomic_DNA"/>
</dbReference>
<evidence type="ECO:0000313" key="2">
    <source>
        <dbReference type="EMBL" id="QHS84445.1"/>
    </source>
</evidence>
<proteinExistence type="predicted"/>
<keyword evidence="1" id="KW-0812">Transmembrane</keyword>
<reference evidence="2" key="1">
    <citation type="journal article" date="2020" name="Nature">
        <title>Giant virus diversity and host interactions through global metagenomics.</title>
        <authorList>
            <person name="Schulz F."/>
            <person name="Roux S."/>
            <person name="Paez-Espino D."/>
            <person name="Jungbluth S."/>
            <person name="Walsh D.A."/>
            <person name="Denef V.J."/>
            <person name="McMahon K.D."/>
            <person name="Konstantinidis K.T."/>
            <person name="Eloe-Fadrosh E.A."/>
            <person name="Kyrpides N.C."/>
            <person name="Woyke T."/>
        </authorList>
    </citation>
    <scope>NUCLEOTIDE SEQUENCE</scope>
    <source>
        <strain evidence="2">GVMAG-S-ERX556022-25</strain>
    </source>
</reference>